<name>A0A255XM13_9PROT</name>
<dbReference type="SUPFAM" id="SSF53850">
    <property type="entry name" value="Periplasmic binding protein-like II"/>
    <property type="match status" value="1"/>
</dbReference>
<protein>
    <recommendedName>
        <fullName evidence="2">Solute-binding protein family 3/N-terminal domain-containing protein</fullName>
    </recommendedName>
</protein>
<reference evidence="3 4" key="1">
    <citation type="submission" date="2017-07" db="EMBL/GenBank/DDBJ databases">
        <title>Elstera cyanobacteriorum sp. nov., a novel bacterium isolated from cyanobacterial aggregates in a eutrophic lake.</title>
        <authorList>
            <person name="Cai H."/>
        </authorList>
    </citation>
    <scope>NUCLEOTIDE SEQUENCE [LARGE SCALE GENOMIC DNA]</scope>
    <source>
        <strain evidence="3 4">TH019</strain>
    </source>
</reference>
<evidence type="ECO:0000259" key="2">
    <source>
        <dbReference type="SMART" id="SM00062"/>
    </source>
</evidence>
<keyword evidence="1" id="KW-0732">Signal</keyword>
<dbReference type="RefSeq" id="WP_094409575.1">
    <property type="nucleotide sequence ID" value="NZ_BMJZ01000002.1"/>
</dbReference>
<dbReference type="PANTHER" id="PTHR35936:SF19">
    <property type="entry name" value="AMINO-ACID-BINDING PROTEIN YXEM-RELATED"/>
    <property type="match status" value="1"/>
</dbReference>
<dbReference type="SMART" id="SM00062">
    <property type="entry name" value="PBPb"/>
    <property type="match status" value="1"/>
</dbReference>
<accession>A0A255XM13</accession>
<evidence type="ECO:0000313" key="3">
    <source>
        <dbReference type="EMBL" id="OYQ18013.1"/>
    </source>
</evidence>
<sequence>MSLPQTLRFAYLIEPPFCYRTADGTVTGHDVEIARALLPRLGIPQIAFIEAEFADLLEGLAQNRWDIVTGLFITPERQQRVRFSQPIWALTDGLLVRRAQAAAITGYRALAAATDLRLAVVRDQVQHRTALALGIPAARIEVFPTYAAAAEAVAQGHADAYASVALAHAGHLAQHPAPDLAIVPVPPEEKPAEAGGFAVAQSAARLQTAIDAALAGFIGSPEHRAIAARFGMPGPR</sequence>
<dbReference type="EMBL" id="NOXS01000033">
    <property type="protein sequence ID" value="OYQ18013.1"/>
    <property type="molecule type" value="Genomic_DNA"/>
</dbReference>
<organism evidence="3 4">
    <name type="scientific">Elstera cyanobacteriorum</name>
    <dbReference type="NCBI Taxonomy" id="2022747"/>
    <lineage>
        <taxon>Bacteria</taxon>
        <taxon>Pseudomonadati</taxon>
        <taxon>Pseudomonadota</taxon>
        <taxon>Alphaproteobacteria</taxon>
        <taxon>Rhodospirillales</taxon>
        <taxon>Rhodospirillaceae</taxon>
        <taxon>Elstera</taxon>
    </lineage>
</organism>
<comment type="caution">
    <text evidence="3">The sequence shown here is derived from an EMBL/GenBank/DDBJ whole genome shotgun (WGS) entry which is preliminary data.</text>
</comment>
<feature type="domain" description="Solute-binding protein family 3/N-terminal" evidence="2">
    <location>
        <begin position="6"/>
        <end position="233"/>
    </location>
</feature>
<gene>
    <name evidence="3" type="ORF">CHR90_13675</name>
</gene>
<evidence type="ECO:0000313" key="4">
    <source>
        <dbReference type="Proteomes" id="UP000216361"/>
    </source>
</evidence>
<dbReference type="Proteomes" id="UP000216361">
    <property type="component" value="Unassembled WGS sequence"/>
</dbReference>
<dbReference type="Gene3D" id="3.40.190.10">
    <property type="entry name" value="Periplasmic binding protein-like II"/>
    <property type="match status" value="2"/>
</dbReference>
<dbReference type="Pfam" id="PF00497">
    <property type="entry name" value="SBP_bac_3"/>
    <property type="match status" value="1"/>
</dbReference>
<proteinExistence type="predicted"/>
<dbReference type="InterPro" id="IPR001638">
    <property type="entry name" value="Solute-binding_3/MltF_N"/>
</dbReference>
<keyword evidence="4" id="KW-1185">Reference proteome</keyword>
<dbReference type="AlphaFoldDB" id="A0A255XM13"/>
<dbReference type="OrthoDB" id="9768183at2"/>
<dbReference type="PANTHER" id="PTHR35936">
    <property type="entry name" value="MEMBRANE-BOUND LYTIC MUREIN TRANSGLYCOSYLASE F"/>
    <property type="match status" value="1"/>
</dbReference>
<evidence type="ECO:0000256" key="1">
    <source>
        <dbReference type="ARBA" id="ARBA00022729"/>
    </source>
</evidence>